<evidence type="ECO:0000256" key="1">
    <source>
        <dbReference type="ARBA" id="ARBA00022729"/>
    </source>
</evidence>
<dbReference type="RefSeq" id="WP_096203509.1">
    <property type="nucleotide sequence ID" value="NZ_FZMP01000009.1"/>
</dbReference>
<name>A0A284VIM3_9EURY</name>
<evidence type="ECO:0000256" key="2">
    <source>
        <dbReference type="SAM" id="MobiDB-lite"/>
    </source>
</evidence>
<dbReference type="Proteomes" id="UP000218615">
    <property type="component" value="Unassembled WGS sequence"/>
</dbReference>
<gene>
    <name evidence="4" type="ORF">MNV_1060029</name>
</gene>
<feature type="domain" description="PGF-CTERM archaeal protein-sorting signal" evidence="3">
    <location>
        <begin position="883"/>
        <end position="904"/>
    </location>
</feature>
<protein>
    <recommendedName>
        <fullName evidence="3">PGF-CTERM archaeal protein-sorting signal domain-containing protein</fullName>
    </recommendedName>
</protein>
<dbReference type="Pfam" id="PF18204">
    <property type="entry name" value="PGF-CTERM"/>
    <property type="match status" value="1"/>
</dbReference>
<dbReference type="NCBIfam" id="TIGR04213">
    <property type="entry name" value="PGF_pre_PGF"/>
    <property type="match status" value="1"/>
</dbReference>
<feature type="compositionally biased region" description="Low complexity" evidence="2">
    <location>
        <begin position="675"/>
        <end position="684"/>
    </location>
</feature>
<evidence type="ECO:0000313" key="5">
    <source>
        <dbReference type="Proteomes" id="UP000218615"/>
    </source>
</evidence>
<organism evidence="4 5">
    <name type="scientific">Candidatus Methanoperedens nitratireducens</name>
    <dbReference type="NCBI Taxonomy" id="1392998"/>
    <lineage>
        <taxon>Archaea</taxon>
        <taxon>Methanobacteriati</taxon>
        <taxon>Methanobacteriota</taxon>
        <taxon>Stenosarchaea group</taxon>
        <taxon>Methanomicrobia</taxon>
        <taxon>Methanosarcinales</taxon>
        <taxon>ANME-2 cluster</taxon>
        <taxon>Candidatus Methanoperedentaceae</taxon>
        <taxon>Candidatus Methanoperedens</taxon>
    </lineage>
</organism>
<proteinExistence type="predicted"/>
<dbReference type="InterPro" id="IPR026453">
    <property type="entry name" value="PGF_pre_PGF"/>
</dbReference>
<dbReference type="OrthoDB" id="386254at2157"/>
<feature type="region of interest" description="Disordered" evidence="2">
    <location>
        <begin position="675"/>
        <end position="700"/>
    </location>
</feature>
<keyword evidence="5" id="KW-1185">Reference proteome</keyword>
<dbReference type="EMBL" id="FZMP01000009">
    <property type="protein sequence ID" value="SNQ59091.1"/>
    <property type="molecule type" value="Genomic_DNA"/>
</dbReference>
<sequence length="906" mass="97679">MVKKSNSVKGTVYFVLLGLLLFVVAAGAADAFIFRGYTFNETNAILNNTNVTIEVYTMGGGGPPSVVGSYSNISNESGYFSVNVTQNSPENYFYRPILRHFNETTQNLDYIGQSLPQFPHEMISMLTVGSPMNFYLRRGGTININAVNETGANQQFRYMIKDTRLGYPIAENFSVEVENANNIYVPLERSYSIMIFPNQSLPVSYDLDNLSTKPNNTANITFNTSIRLRRVSGNASLSNGSAGFNNLTIIAYLMEPGNMIGKDHPMPANMSAFNWQNPQSDMFYASNGSYNMTLPGSAMDPGANIMLFAVANFGDTYYGAFRNITMNYTPSAITDFNFTLQPLLGVVENITVTDAGRFGPPESQNVNVTTLQLPFLLKNGSAPITGFAHIEVEVDYSTVYEHGPSFKWMLDVQQADSGAFSFPAINAGIKKINVFTQDFAPLKTSRNVSQLQSQPVNIGLTQFKPEKPDGTDFTDIMMDMLLSKSECDVPVPGSGCSLMPDPNNGQSIEDFNPFKIVMGGGKISMRIKKPSQGITVHYKNVDMLASGPPDALFDESASQSQSGSSVEQAWRFGSKGPEIYDEVLIGVPISSSISISGVKLGKLYDENWNPVWDMSAGNTSADRPSEYSSFPDAWFGSSGMSCSTSNASSECYIDSANNTLWLRIPHFSGVGPTIVGTTSSSSSSSGGGSTGGGGVTTSEPISNIEKAESHDKSLTAGTPVTYSFSAAEHGISGIVITGKENENAITVRIEALKGTSNNVKTGAPGTVYKNLNIIVGTQKIKEAIIKFKVENSWLDKNKPAGSDIRLVKWDGSNWIQLETAEKSKDGAFTHFEAKTGSFSSFAIVAMKASESQAVPGQTGANVTSTAAGQAETTNAPSTAPEETPGFEPMLAVFALCAVYLFGKKRR</sequence>
<feature type="region of interest" description="Disordered" evidence="2">
    <location>
        <begin position="854"/>
        <end position="883"/>
    </location>
</feature>
<evidence type="ECO:0000259" key="3">
    <source>
        <dbReference type="Pfam" id="PF18204"/>
    </source>
</evidence>
<dbReference type="AlphaFoldDB" id="A0A284VIM3"/>
<reference evidence="5" key="1">
    <citation type="submission" date="2017-06" db="EMBL/GenBank/DDBJ databases">
        <authorList>
            <person name="Cremers G."/>
        </authorList>
    </citation>
    <scope>NUCLEOTIDE SEQUENCE [LARGE SCALE GENOMIC DNA]</scope>
</reference>
<feature type="compositionally biased region" description="Polar residues" evidence="2">
    <location>
        <begin position="854"/>
        <end position="877"/>
    </location>
</feature>
<keyword evidence="1" id="KW-0732">Signal</keyword>
<feature type="compositionally biased region" description="Gly residues" evidence="2">
    <location>
        <begin position="685"/>
        <end position="695"/>
    </location>
</feature>
<accession>A0A284VIM3</accession>
<evidence type="ECO:0000313" key="4">
    <source>
        <dbReference type="EMBL" id="SNQ59091.1"/>
    </source>
</evidence>
<dbReference type="InterPro" id="IPR026371">
    <property type="entry name" value="PGF_CTERM"/>
</dbReference>